<keyword evidence="1" id="KW-0479">Metal-binding</keyword>
<dbReference type="InterPro" id="IPR007525">
    <property type="entry name" value="FrhB_FdhB_C"/>
</dbReference>
<dbReference type="Proteomes" id="UP000501316">
    <property type="component" value="Chromosome"/>
</dbReference>
<dbReference type="Gene3D" id="3.30.70.20">
    <property type="match status" value="1"/>
</dbReference>
<dbReference type="PROSITE" id="PS00198">
    <property type="entry name" value="4FE4S_FER_1"/>
    <property type="match status" value="2"/>
</dbReference>
<dbReference type="RefSeq" id="WP_174193017.1">
    <property type="nucleotide sequence ID" value="NZ_CP046051.1"/>
</dbReference>
<accession>A0A859DPE2</accession>
<name>A0A859DPE2_9FIRM</name>
<keyword evidence="2" id="KW-0408">Iron</keyword>
<evidence type="ECO:0000313" key="5">
    <source>
        <dbReference type="EMBL" id="QKN23698.1"/>
    </source>
</evidence>
<dbReference type="KEGG" id="clf:GJQ69_03920"/>
<evidence type="ECO:0000256" key="3">
    <source>
        <dbReference type="ARBA" id="ARBA00023014"/>
    </source>
</evidence>
<dbReference type="Pfam" id="PF12838">
    <property type="entry name" value="Fer4_7"/>
    <property type="match status" value="1"/>
</dbReference>
<dbReference type="PROSITE" id="PS51379">
    <property type="entry name" value="4FE4S_FER_2"/>
    <property type="match status" value="2"/>
</dbReference>
<feature type="domain" description="4Fe-4S ferredoxin-type" evidence="4">
    <location>
        <begin position="1"/>
        <end position="30"/>
    </location>
</feature>
<dbReference type="PANTHER" id="PTHR43193">
    <property type="match status" value="1"/>
</dbReference>
<keyword evidence="3" id="KW-0411">Iron-sulfur</keyword>
<dbReference type="SUPFAM" id="SSF54862">
    <property type="entry name" value="4Fe-4S ferredoxins"/>
    <property type="match status" value="1"/>
</dbReference>
<evidence type="ECO:0000256" key="1">
    <source>
        <dbReference type="ARBA" id="ARBA00022723"/>
    </source>
</evidence>
<protein>
    <submittedName>
        <fullName evidence="5">4Fe-4S dicluster domain-containing protein</fullName>
    </submittedName>
</protein>
<evidence type="ECO:0000256" key="2">
    <source>
        <dbReference type="ARBA" id="ARBA00023004"/>
    </source>
</evidence>
<dbReference type="Pfam" id="PF04432">
    <property type="entry name" value="FrhB_FdhB_C"/>
    <property type="match status" value="1"/>
</dbReference>
<dbReference type="GO" id="GO:0046872">
    <property type="term" value="F:metal ion binding"/>
    <property type="evidence" value="ECO:0007669"/>
    <property type="project" value="UniProtKB-KW"/>
</dbReference>
<evidence type="ECO:0000259" key="4">
    <source>
        <dbReference type="PROSITE" id="PS51379"/>
    </source>
</evidence>
<dbReference type="PANTHER" id="PTHR43193:SF2">
    <property type="entry name" value="POLYFERREDOXIN PROTEIN FWDF"/>
    <property type="match status" value="1"/>
</dbReference>
<dbReference type="EMBL" id="CP046051">
    <property type="protein sequence ID" value="QKN23698.1"/>
    <property type="molecule type" value="Genomic_DNA"/>
</dbReference>
<dbReference type="InterPro" id="IPR017900">
    <property type="entry name" value="4Fe4S_Fe_S_CS"/>
</dbReference>
<dbReference type="InterPro" id="IPR017896">
    <property type="entry name" value="4Fe4S_Fe-S-bd"/>
</dbReference>
<gene>
    <name evidence="5" type="ORF">GJQ69_03920</name>
</gene>
<dbReference type="Pfam" id="PF04422">
    <property type="entry name" value="FrhB_FdhB_N"/>
    <property type="match status" value="1"/>
</dbReference>
<dbReference type="InterPro" id="IPR052977">
    <property type="entry name" value="Polyferredoxin-like_ET"/>
</dbReference>
<dbReference type="InterPro" id="IPR007516">
    <property type="entry name" value="Co_F420_Hydgase/DH_bsu_N"/>
</dbReference>
<organism evidence="5 6">
    <name type="scientific">Caproicibacterium lactatifermentans</name>
    <dbReference type="NCBI Taxonomy" id="2666138"/>
    <lineage>
        <taxon>Bacteria</taxon>
        <taxon>Bacillati</taxon>
        <taxon>Bacillota</taxon>
        <taxon>Clostridia</taxon>
        <taxon>Eubacteriales</taxon>
        <taxon>Oscillospiraceae</taxon>
        <taxon>Caproicibacterium</taxon>
    </lineage>
</organism>
<dbReference type="GO" id="GO:0051536">
    <property type="term" value="F:iron-sulfur cluster binding"/>
    <property type="evidence" value="ECO:0007669"/>
    <property type="project" value="UniProtKB-KW"/>
</dbReference>
<sequence length="396" mass="44708">MKLIKQKQNCSGCSACASICPNHCITMKEDKEGFLYPFIDDTQCINCGKCKSRCPVFQQRKVQRKPKAFAAYSKHDSVREASSSGGLFTELAQQVLQSGGAVFGASFDDCFHVVHTYVQNTQDLNKLRGSKYVQSSIGDAYAETEALLKEGRKVYFSGTPCQISGLKTYLEKDYENLVCQDLICHGTPSPKVWRNYVRFREDTAQSSAHKISFRNKTQGWQKFSLLFQFINGTEYRQTLDCDSYLHLFLSNVCLRPSCSNCAFKGLDRQSDITLADFWGVNQMMPSMFDDKGTSLVIVNTDKGKKLFDSISDSVIVKPVDFNQAIQYNPAIGQSVEASPKRESFFTDLEKEPFEEVLKKYGSDSFSTKIKRKTKGAIKQTLSSLGMLDKVKQWVHR</sequence>
<feature type="domain" description="4Fe-4S ferredoxin-type" evidence="4">
    <location>
        <begin position="35"/>
        <end position="65"/>
    </location>
</feature>
<proteinExistence type="predicted"/>
<dbReference type="AlphaFoldDB" id="A0A859DPE2"/>
<reference evidence="5 6" key="1">
    <citation type="submission" date="2019-11" db="EMBL/GenBank/DDBJ databases">
        <authorList>
            <person name="Ren C."/>
            <person name="Wang H."/>
            <person name="Xu Y."/>
        </authorList>
    </citation>
    <scope>NUCLEOTIDE SEQUENCE [LARGE SCALE GENOMIC DNA]</scope>
    <source>
        <strain evidence="5 6">LBM 19010</strain>
    </source>
</reference>
<evidence type="ECO:0000313" key="6">
    <source>
        <dbReference type="Proteomes" id="UP000501316"/>
    </source>
</evidence>